<dbReference type="Pfam" id="PF18560">
    <property type="entry name" value="Lectin_like"/>
    <property type="match status" value="1"/>
</dbReference>
<dbReference type="InterPro" id="IPR013783">
    <property type="entry name" value="Ig-like_fold"/>
</dbReference>
<dbReference type="InterPro" id="IPR003961">
    <property type="entry name" value="FN3_dom"/>
</dbReference>
<dbReference type="PROSITE" id="PS50853">
    <property type="entry name" value="FN3"/>
    <property type="match status" value="1"/>
</dbReference>
<organism evidence="4 5">
    <name type="scientific">Ruminococcus gauvreauii</name>
    <dbReference type="NCBI Taxonomy" id="438033"/>
    <lineage>
        <taxon>Bacteria</taxon>
        <taxon>Bacillati</taxon>
        <taxon>Bacillota</taxon>
        <taxon>Clostridia</taxon>
        <taxon>Eubacteriales</taxon>
        <taxon>Oscillospiraceae</taxon>
        <taxon>Ruminococcus</taxon>
    </lineage>
</organism>
<evidence type="ECO:0000256" key="1">
    <source>
        <dbReference type="ARBA" id="ARBA00008455"/>
    </source>
</evidence>
<dbReference type="InterPro" id="IPR000668">
    <property type="entry name" value="Peptidase_C1A_C"/>
</dbReference>
<evidence type="ECO:0000259" key="3">
    <source>
        <dbReference type="PROSITE" id="PS50853"/>
    </source>
</evidence>
<feature type="region of interest" description="Disordered" evidence="2">
    <location>
        <begin position="40"/>
        <end position="77"/>
    </location>
</feature>
<dbReference type="SUPFAM" id="SSF49265">
    <property type="entry name" value="Fibronectin type III"/>
    <property type="match status" value="2"/>
</dbReference>
<dbReference type="InterPro" id="IPR040528">
    <property type="entry name" value="Lectin-like"/>
</dbReference>
<dbReference type="InterPro" id="IPR038765">
    <property type="entry name" value="Papain-like_cys_pep_sf"/>
</dbReference>
<evidence type="ECO:0000313" key="4">
    <source>
        <dbReference type="EMBL" id="UWP60556.1"/>
    </source>
</evidence>
<dbReference type="RefSeq" id="WP_028530518.1">
    <property type="nucleotide sequence ID" value="NZ_CABLBR010000002.1"/>
</dbReference>
<dbReference type="SMART" id="SM00645">
    <property type="entry name" value="Pept_C1"/>
    <property type="match status" value="1"/>
</dbReference>
<dbReference type="InterPro" id="IPR036116">
    <property type="entry name" value="FN3_sf"/>
</dbReference>
<accession>A0ABY5VJZ9</accession>
<gene>
    <name evidence="4" type="ORF">NQ502_05845</name>
</gene>
<dbReference type="SMART" id="SM00060">
    <property type="entry name" value="FN3"/>
    <property type="match status" value="5"/>
</dbReference>
<dbReference type="InterPro" id="IPR013128">
    <property type="entry name" value="Peptidase_C1A"/>
</dbReference>
<dbReference type="Gene3D" id="2.60.40.10">
    <property type="entry name" value="Immunoglobulins"/>
    <property type="match status" value="5"/>
</dbReference>
<dbReference type="InterPro" id="IPR025660">
    <property type="entry name" value="Pept_his_AS"/>
</dbReference>
<dbReference type="Pfam" id="PF00112">
    <property type="entry name" value="Peptidase_C1"/>
    <property type="match status" value="1"/>
</dbReference>
<evidence type="ECO:0000256" key="2">
    <source>
        <dbReference type="SAM" id="MobiDB-lite"/>
    </source>
</evidence>
<name>A0ABY5VJZ9_9FIRM</name>
<dbReference type="SUPFAM" id="SSF54001">
    <property type="entry name" value="Cysteine proteinases"/>
    <property type="match status" value="1"/>
</dbReference>
<dbReference type="Gene3D" id="3.90.70.10">
    <property type="entry name" value="Cysteine proteinases"/>
    <property type="match status" value="1"/>
</dbReference>
<protein>
    <submittedName>
        <fullName evidence="4">Lectin like domain-containing protein</fullName>
    </submittedName>
</protein>
<dbReference type="PANTHER" id="PTHR12411">
    <property type="entry name" value="CYSTEINE PROTEASE FAMILY C1-RELATED"/>
    <property type="match status" value="1"/>
</dbReference>
<proteinExistence type="inferred from homology"/>
<dbReference type="CDD" id="cd02619">
    <property type="entry name" value="Peptidase_C1"/>
    <property type="match status" value="1"/>
</dbReference>
<dbReference type="Proteomes" id="UP001060164">
    <property type="component" value="Chromosome"/>
</dbReference>
<reference evidence="4" key="1">
    <citation type="journal article" date="2022" name="Cell">
        <title>Design, construction, and in vivo augmentation of a complex gut microbiome.</title>
        <authorList>
            <person name="Cheng A.G."/>
            <person name="Ho P.Y."/>
            <person name="Aranda-Diaz A."/>
            <person name="Jain S."/>
            <person name="Yu F.B."/>
            <person name="Meng X."/>
            <person name="Wang M."/>
            <person name="Iakiviak M."/>
            <person name="Nagashima K."/>
            <person name="Zhao A."/>
            <person name="Murugkar P."/>
            <person name="Patil A."/>
            <person name="Atabakhsh K."/>
            <person name="Weakley A."/>
            <person name="Yan J."/>
            <person name="Brumbaugh A.R."/>
            <person name="Higginbottom S."/>
            <person name="Dimas A."/>
            <person name="Shiver A.L."/>
            <person name="Deutschbauer A."/>
            <person name="Neff N."/>
            <person name="Sonnenburg J.L."/>
            <person name="Huang K.C."/>
            <person name="Fischbach M.A."/>
        </authorList>
    </citation>
    <scope>NUCLEOTIDE SEQUENCE</scope>
    <source>
        <strain evidence="4">DSM 19829</strain>
    </source>
</reference>
<feature type="compositionally biased region" description="Acidic residues" evidence="2">
    <location>
        <begin position="59"/>
        <end position="68"/>
    </location>
</feature>
<feature type="domain" description="Fibronectin type-III" evidence="3">
    <location>
        <begin position="838"/>
        <end position="934"/>
    </location>
</feature>
<dbReference type="EMBL" id="CP102290">
    <property type="protein sequence ID" value="UWP60556.1"/>
    <property type="molecule type" value="Genomic_DNA"/>
</dbReference>
<comment type="similarity">
    <text evidence="1">Belongs to the peptidase C1 family.</text>
</comment>
<dbReference type="PROSITE" id="PS00639">
    <property type="entry name" value="THIOL_PROTEASE_HIS"/>
    <property type="match status" value="1"/>
</dbReference>
<evidence type="ECO:0000313" key="5">
    <source>
        <dbReference type="Proteomes" id="UP001060164"/>
    </source>
</evidence>
<keyword evidence="5" id="KW-1185">Reference proteome</keyword>
<sequence>MKRGRIRIILWLFGFMVLISPLVGVEASEQIEVLPEISVQSEITPETDDTSVEAQDIAEQPETEGESGDENKRENQGELDYIYDRPMTEEEIAGQKAMEPYLRRRINTEPEPEAVRYTYRTRSVLPERYDSRDYGYITPVRNQNPFDTCWAFAIDTVAETSLIMNQMADAQNADLSELHTAYYFYNRWTDPLNLTEGDINIPEEGYDYRSNGGNLLMSAFAFANWTGTESEQDAPYTWAYEDLPPFTEDQQFSADAKLKNAYFINNEVSQVKEAILRFGSVAVMYYHNGGRYLNYSTSAFCNPADSAPYTDHAVAIVGWDDTFKKENFKSDSNVMEDGAWIVKNSWGDSWGAQGYFYISYEEPTICNVTALEFQDGDAYQYNYQYDGSSMTTAYTVGEGQKLANVFEVQGASSEYEVLEAVNFALRGANVPYSIQVYTDLQSERDPTSGTAVFEKDLGGVTGYSGIHTVELPKAVRVMAHTKFSVVISFLQDTAYYAERTTDSDYSSWVSARAVTAPGQSFWLNSSGDWQDLGNSGICARIKAFTNESSSVGEDRVTVGIKNTAGTQILLEWTVQSGAEGYTIYRSTTEKGEYSYLDTVIGEQTTTYADDSVEPDVKYYYRVKWYVNDNEVMRESLSSNVVSAVALLAVPEMAVSSVDYNSVTLTWGESKGADGCQIWRSTKKDSGFSMIAEVKGKRSYVDGKRSTGVTYYYKIRVFHKLAGRTVYSAGSDIVAAKPQLKQPVLSGSSGGYHSAYLTWKKIEGAQGYCIFRSSSKENGYKGVKNLADPSKLTYSDIKISDKETLKTGTTYYYKIRAYRKVAGAICYSEPSGAVAVTPALKTPVLTGRPGDYKSAALSWNKVWGASGYQIYRSVKATSGFSVVRNVTNGDALSYTNSSLSTGKTYYYKVRAFRTVNGKTYYSASSKPVGVKPIPGQVGINSVSSTAGGKLKISWGKVSGADGYQIYRTDGTTGKYSQIKTMNGNGNVVYTDSSKKTGGKKYYYKIRAFRKVANGTVYGGLSPAKAGIVK</sequence>